<comment type="caution">
    <text evidence="1">The sequence shown here is derived from an EMBL/GenBank/DDBJ whole genome shotgun (WGS) entry which is preliminary data.</text>
</comment>
<protein>
    <submittedName>
        <fullName evidence="1">Uncharacterized protein</fullName>
    </submittedName>
</protein>
<organism evidence="1 2">
    <name type="scientific">Dehalococcoides mccartyi</name>
    <dbReference type="NCBI Taxonomy" id="61435"/>
    <lineage>
        <taxon>Bacteria</taxon>
        <taxon>Bacillati</taxon>
        <taxon>Chloroflexota</taxon>
        <taxon>Dehalococcoidia</taxon>
        <taxon>Dehalococcoidales</taxon>
        <taxon>Dehalococcoidaceae</taxon>
        <taxon>Dehalococcoides</taxon>
    </lineage>
</organism>
<reference evidence="1 2" key="1">
    <citation type="journal article" date="2015" name="Sci. Rep.">
        <title>A comparative genomics and reductive dehalogenase gene transcription study of two chloroethene-respiring bacteria, Dehalococcoides mccartyi strains MB and 11a.</title>
        <authorList>
            <person name="Low A."/>
            <person name="Shen Z."/>
            <person name="Cheng D."/>
            <person name="Rogers M.J."/>
            <person name="Lee P.K."/>
            <person name="He J."/>
        </authorList>
    </citation>
    <scope>NUCLEOTIDE SEQUENCE [LARGE SCALE GENOMIC DNA]</scope>
    <source>
        <strain evidence="1 2">MB</strain>
    </source>
</reference>
<dbReference type="EMBL" id="JGYD01000029">
    <property type="protein sequence ID" value="KSV16175.1"/>
    <property type="molecule type" value="Genomic_DNA"/>
</dbReference>
<dbReference type="Proteomes" id="UP000053577">
    <property type="component" value="Unassembled WGS sequence"/>
</dbReference>
<proteinExistence type="predicted"/>
<evidence type="ECO:0000313" key="1">
    <source>
        <dbReference type="EMBL" id="KSV16175.1"/>
    </source>
</evidence>
<name>A0A0V8LXB7_9CHLR</name>
<accession>A0A0V8LXB7</accession>
<dbReference type="PATRIC" id="fig|61435.5.peg.1731"/>
<dbReference type="AlphaFoldDB" id="A0A0V8LXB7"/>
<gene>
    <name evidence="1" type="ORF">DA01_08795</name>
</gene>
<sequence length="61" mass="7066">MEIKYNCPRDCENQLIAGGKFDNPQPGGCYVDDKFPDDIPITLEEDNNLPLCPFYEKRKEQ</sequence>
<evidence type="ECO:0000313" key="2">
    <source>
        <dbReference type="Proteomes" id="UP000053577"/>
    </source>
</evidence>
<dbReference type="RefSeq" id="WP_058293024.1">
    <property type="nucleotide sequence ID" value="NZ_JGYD01000029.1"/>
</dbReference>